<feature type="domain" description="Glycosyl hydrolase family 32 N-terminal" evidence="10">
    <location>
        <begin position="32"/>
        <end position="337"/>
    </location>
</feature>
<keyword evidence="5 8" id="KW-0378">Hydrolase</keyword>
<dbReference type="CDD" id="cd08996">
    <property type="entry name" value="GH32_FFase"/>
    <property type="match status" value="1"/>
</dbReference>
<dbReference type="PANTHER" id="PTHR43101:SF1">
    <property type="entry name" value="BETA-FRUCTOSIDASE"/>
    <property type="match status" value="1"/>
</dbReference>
<evidence type="ECO:0000256" key="8">
    <source>
        <dbReference type="RuleBase" id="RU362110"/>
    </source>
</evidence>
<dbReference type="UniPathway" id="UPA00238"/>
<dbReference type="RefSeq" id="WP_071875793.1">
    <property type="nucleotide sequence ID" value="NZ_JBHSHF010000008.1"/>
</dbReference>
<keyword evidence="6 8" id="KW-0326">Glycosidase</keyword>
<dbReference type="Proteomes" id="UP000182149">
    <property type="component" value="Unassembled WGS sequence"/>
</dbReference>
<accession>A0A1L8QMW0</accession>
<evidence type="ECO:0000256" key="3">
    <source>
        <dbReference type="ARBA" id="ARBA00012758"/>
    </source>
</evidence>
<dbReference type="Pfam" id="PF00251">
    <property type="entry name" value="Glyco_hydro_32N"/>
    <property type="match status" value="1"/>
</dbReference>
<comment type="function">
    <text evidence="9">Enables the bacterium to metabolize sucrose as a sole carbon source.</text>
</comment>
<feature type="domain" description="Glycosyl hydrolase family 32 C-terminal" evidence="11">
    <location>
        <begin position="370"/>
        <end position="484"/>
    </location>
</feature>
<evidence type="ECO:0000256" key="1">
    <source>
        <dbReference type="ARBA" id="ARBA00004914"/>
    </source>
</evidence>
<dbReference type="GO" id="GO:0005737">
    <property type="term" value="C:cytoplasm"/>
    <property type="evidence" value="ECO:0007669"/>
    <property type="project" value="UniProtKB-SubCell"/>
</dbReference>
<dbReference type="NCBIfam" id="TIGR01322">
    <property type="entry name" value="scrB_fam"/>
    <property type="match status" value="1"/>
</dbReference>
<dbReference type="InterPro" id="IPR013148">
    <property type="entry name" value="Glyco_hydro_32_N"/>
</dbReference>
<proteinExistence type="inferred from homology"/>
<dbReference type="Gene3D" id="2.60.120.560">
    <property type="entry name" value="Exo-inulinase, domain 1"/>
    <property type="match status" value="1"/>
</dbReference>
<dbReference type="SMART" id="SM00640">
    <property type="entry name" value="Glyco_32"/>
    <property type="match status" value="1"/>
</dbReference>
<dbReference type="GO" id="GO:0004564">
    <property type="term" value="F:beta-fructofuranosidase activity"/>
    <property type="evidence" value="ECO:0007669"/>
    <property type="project" value="UniProtKB-EC"/>
</dbReference>
<dbReference type="GO" id="GO:0005985">
    <property type="term" value="P:sucrose metabolic process"/>
    <property type="evidence" value="ECO:0007669"/>
    <property type="project" value="UniProtKB-UniPathway"/>
</dbReference>
<evidence type="ECO:0000313" key="12">
    <source>
        <dbReference type="EMBL" id="OJG08840.1"/>
    </source>
</evidence>
<dbReference type="InterPro" id="IPR013189">
    <property type="entry name" value="Glyco_hydro_32_C"/>
</dbReference>
<dbReference type="InterPro" id="IPR051214">
    <property type="entry name" value="GH32_Enzymes"/>
</dbReference>
<dbReference type="SUPFAM" id="SSF49899">
    <property type="entry name" value="Concanavalin A-like lectins/glucanases"/>
    <property type="match status" value="1"/>
</dbReference>
<evidence type="ECO:0000259" key="10">
    <source>
        <dbReference type="Pfam" id="PF00251"/>
    </source>
</evidence>
<sequence length="495" mass="57268">MLTEEKLTLERANHYIQENKGNVNPLYRPTYHVSAPVGWLNDPNGFVYYQGEYHLFYQFYPYNSQWGPMHWGHAKSKDLIHWEELPVALAPDEWYDKDGCFSGSAIEKDGRLYLMYTGHVVENDVVTQTQCIAVSDDGINFEKLASNPVIGAELLGDEGSIHDFRDPKVFQHEGTYYSVVATKTHDHRGKIVLFSSEDLNEWTFFSVLLEGTKEQGIMWECPDFFTLDGKDVLIMSPIQIKRQGHEYHNISSTMACIGQMDWETGKLTVENFHEMDFGMDYYAPQSLLDDKNRRIVIAWMQMWDRTFPTHDLGHQWAGSMTLPRELRVRNNRLIQRPVSEVYSQLEYEHGIENLEVGSQPVIFHHLIKDNTYMQIVADLSEASQFSIQFAKQAEQYLRLNYETESSTFTFSRKNFGYELKGAEKQPVDTRQFPVELVNQQLILEIFRDTNSIEIFVNGLEVISATFYEIEKGSDLVFHSEGKTMIGSFETAIIKA</sequence>
<dbReference type="OrthoDB" id="9759709at2"/>
<dbReference type="AlphaFoldDB" id="A0A1L8QMW0"/>
<dbReference type="SUPFAM" id="SSF75005">
    <property type="entry name" value="Arabinanase/levansucrase/invertase"/>
    <property type="match status" value="1"/>
</dbReference>
<dbReference type="Gene3D" id="2.115.10.20">
    <property type="entry name" value="Glycosyl hydrolase domain, family 43"/>
    <property type="match status" value="1"/>
</dbReference>
<keyword evidence="9" id="KW-0963">Cytoplasm</keyword>
<organism evidence="12 13">
    <name type="scientific">Enterococcus aquimarinus</name>
    <dbReference type="NCBI Taxonomy" id="328396"/>
    <lineage>
        <taxon>Bacteria</taxon>
        <taxon>Bacillati</taxon>
        <taxon>Bacillota</taxon>
        <taxon>Bacilli</taxon>
        <taxon>Lactobacillales</taxon>
        <taxon>Enterococcaceae</taxon>
        <taxon>Enterococcus</taxon>
    </lineage>
</organism>
<keyword evidence="9" id="KW-0119">Carbohydrate metabolism</keyword>
<dbReference type="Pfam" id="PF08244">
    <property type="entry name" value="Glyco_hydro_32C"/>
    <property type="match status" value="1"/>
</dbReference>
<evidence type="ECO:0000256" key="5">
    <source>
        <dbReference type="ARBA" id="ARBA00022801"/>
    </source>
</evidence>
<evidence type="ECO:0000256" key="4">
    <source>
        <dbReference type="ARBA" id="ARBA00019623"/>
    </source>
</evidence>
<reference evidence="12 13" key="1">
    <citation type="submission" date="2014-12" db="EMBL/GenBank/DDBJ databases">
        <title>Draft genome sequences of 29 type strains of Enterococci.</title>
        <authorList>
            <person name="Zhong Z."/>
            <person name="Sun Z."/>
            <person name="Liu W."/>
            <person name="Zhang W."/>
            <person name="Zhang H."/>
        </authorList>
    </citation>
    <scope>NUCLEOTIDE SEQUENCE [LARGE SCALE GENOMIC DNA]</scope>
    <source>
        <strain evidence="12 13">DSM 17690</strain>
    </source>
</reference>
<gene>
    <name evidence="12" type="ORF">RU93_GL001359</name>
</gene>
<dbReference type="PANTHER" id="PTHR43101">
    <property type="entry name" value="BETA-FRUCTOSIDASE"/>
    <property type="match status" value="1"/>
</dbReference>
<keyword evidence="13" id="KW-1185">Reference proteome</keyword>
<comment type="subcellular location">
    <subcellularLocation>
        <location evidence="9">Cytoplasm</location>
    </subcellularLocation>
</comment>
<dbReference type="InterPro" id="IPR023296">
    <property type="entry name" value="Glyco_hydro_beta-prop_sf"/>
</dbReference>
<comment type="catalytic activity">
    <reaction evidence="8">
        <text>Hydrolysis of terminal non-reducing beta-D-fructofuranoside residues in beta-D-fructofuranosides.</text>
        <dbReference type="EC" id="3.2.1.26"/>
    </reaction>
</comment>
<evidence type="ECO:0000256" key="6">
    <source>
        <dbReference type="ARBA" id="ARBA00023295"/>
    </source>
</evidence>
<protein>
    <recommendedName>
        <fullName evidence="4 8">Sucrose-6-phosphate hydrolase</fullName>
        <ecNumber evidence="3 8">3.2.1.26</ecNumber>
    </recommendedName>
    <alternativeName>
        <fullName evidence="7 9">Invertase</fullName>
    </alternativeName>
</protein>
<comment type="caution">
    <text evidence="12">The sequence shown here is derived from an EMBL/GenBank/DDBJ whole genome shotgun (WGS) entry which is preliminary data.</text>
</comment>
<comment type="pathway">
    <text evidence="1 9">Glycan biosynthesis; sucrose metabolism.</text>
</comment>
<dbReference type="EMBL" id="JXKD01000028">
    <property type="protein sequence ID" value="OJG08840.1"/>
    <property type="molecule type" value="Genomic_DNA"/>
</dbReference>
<dbReference type="InterPro" id="IPR013320">
    <property type="entry name" value="ConA-like_dom_sf"/>
</dbReference>
<dbReference type="InterPro" id="IPR006232">
    <property type="entry name" value="Suc6P_hydrolase"/>
</dbReference>
<name>A0A1L8QMW0_9ENTE</name>
<dbReference type="STRING" id="328396.RU93_GL001359"/>
<comment type="similarity">
    <text evidence="2 8">Belongs to the glycosyl hydrolase 32 family.</text>
</comment>
<evidence type="ECO:0000259" key="11">
    <source>
        <dbReference type="Pfam" id="PF08244"/>
    </source>
</evidence>
<evidence type="ECO:0000313" key="13">
    <source>
        <dbReference type="Proteomes" id="UP000182149"/>
    </source>
</evidence>
<evidence type="ECO:0000256" key="7">
    <source>
        <dbReference type="ARBA" id="ARBA00033367"/>
    </source>
</evidence>
<evidence type="ECO:0000256" key="9">
    <source>
        <dbReference type="RuleBase" id="RU365015"/>
    </source>
</evidence>
<dbReference type="EC" id="3.2.1.26" evidence="3 8"/>
<evidence type="ECO:0000256" key="2">
    <source>
        <dbReference type="ARBA" id="ARBA00009902"/>
    </source>
</evidence>
<dbReference type="InterPro" id="IPR001362">
    <property type="entry name" value="Glyco_hydro_32"/>
</dbReference>